<comment type="caution">
    <text evidence="11">The sequence shown here is derived from an EMBL/GenBank/DDBJ whole genome shotgun (WGS) entry which is preliminary data.</text>
</comment>
<feature type="transmembrane region" description="Helical" evidence="9">
    <location>
        <begin position="112"/>
        <end position="130"/>
    </location>
</feature>
<keyword evidence="4 9" id="KW-1133">Transmembrane helix</keyword>
<keyword evidence="2" id="KW-0813">Transport</keyword>
<dbReference type="AlphaFoldDB" id="A0A8T0A136"/>
<evidence type="ECO:0000256" key="7">
    <source>
        <dbReference type="ARBA" id="ARBA00023303"/>
    </source>
</evidence>
<dbReference type="GO" id="GO:0030322">
    <property type="term" value="P:stabilization of membrane potential"/>
    <property type="evidence" value="ECO:0007669"/>
    <property type="project" value="TreeGrafter"/>
</dbReference>
<reference evidence="11" key="1">
    <citation type="journal article" date="2020" name="Ecol. Evol.">
        <title>Genome structure and content of the rice root-knot nematode (Meloidogyne graminicola).</title>
        <authorList>
            <person name="Phan N.T."/>
            <person name="Danchin E.G.J."/>
            <person name="Klopp C."/>
            <person name="Perfus-Barbeoch L."/>
            <person name="Kozlowski D.K."/>
            <person name="Koutsovoulos G.D."/>
            <person name="Lopez-Roques C."/>
            <person name="Bouchez O."/>
            <person name="Zahm M."/>
            <person name="Besnard G."/>
            <person name="Bellafiore S."/>
        </authorList>
    </citation>
    <scope>NUCLEOTIDE SEQUENCE</scope>
    <source>
        <strain evidence="11">VN-18</strain>
    </source>
</reference>
<dbReference type="GO" id="GO:0005886">
    <property type="term" value="C:plasma membrane"/>
    <property type="evidence" value="ECO:0007669"/>
    <property type="project" value="TreeGrafter"/>
</dbReference>
<dbReference type="Pfam" id="PF07885">
    <property type="entry name" value="Ion_trans_2"/>
    <property type="match status" value="1"/>
</dbReference>
<evidence type="ECO:0000256" key="8">
    <source>
        <dbReference type="SAM" id="MobiDB-lite"/>
    </source>
</evidence>
<feature type="region of interest" description="Disordered" evidence="8">
    <location>
        <begin position="413"/>
        <end position="433"/>
    </location>
</feature>
<comment type="subcellular location">
    <subcellularLocation>
        <location evidence="1">Membrane</location>
        <topology evidence="1">Multi-pass membrane protein</topology>
    </subcellularLocation>
</comment>
<dbReference type="Gene3D" id="1.10.287.70">
    <property type="match status" value="1"/>
</dbReference>
<feature type="domain" description="Potassium channel" evidence="10">
    <location>
        <begin position="80"/>
        <end position="137"/>
    </location>
</feature>
<keyword evidence="3 9" id="KW-0812">Transmembrane</keyword>
<keyword evidence="7" id="KW-0407">Ion channel</keyword>
<dbReference type="EMBL" id="JABEBT010000003">
    <property type="protein sequence ID" value="KAF7639761.1"/>
    <property type="molecule type" value="Genomic_DNA"/>
</dbReference>
<evidence type="ECO:0000256" key="9">
    <source>
        <dbReference type="SAM" id="Phobius"/>
    </source>
</evidence>
<organism evidence="11 12">
    <name type="scientific">Meloidogyne graminicola</name>
    <dbReference type="NCBI Taxonomy" id="189291"/>
    <lineage>
        <taxon>Eukaryota</taxon>
        <taxon>Metazoa</taxon>
        <taxon>Ecdysozoa</taxon>
        <taxon>Nematoda</taxon>
        <taxon>Chromadorea</taxon>
        <taxon>Rhabditida</taxon>
        <taxon>Tylenchina</taxon>
        <taxon>Tylenchomorpha</taxon>
        <taxon>Tylenchoidea</taxon>
        <taxon>Meloidogynidae</taxon>
        <taxon>Meloidogyninae</taxon>
        <taxon>Meloidogyne</taxon>
    </lineage>
</organism>
<evidence type="ECO:0000256" key="5">
    <source>
        <dbReference type="ARBA" id="ARBA00023065"/>
    </source>
</evidence>
<proteinExistence type="predicted"/>
<dbReference type="Proteomes" id="UP000605970">
    <property type="component" value="Unassembled WGS sequence"/>
</dbReference>
<dbReference type="PANTHER" id="PTHR11003:SF156">
    <property type="entry name" value="POTASSIUM CHANNEL DOMAIN-CONTAINING PROTEIN"/>
    <property type="match status" value="1"/>
</dbReference>
<keyword evidence="12" id="KW-1185">Reference proteome</keyword>
<dbReference type="InterPro" id="IPR003280">
    <property type="entry name" value="2pore_dom_K_chnl"/>
</dbReference>
<gene>
    <name evidence="11" type="ORF">Mgra_00000683</name>
</gene>
<evidence type="ECO:0000313" key="11">
    <source>
        <dbReference type="EMBL" id="KAF7639761.1"/>
    </source>
</evidence>
<feature type="transmembrane region" description="Helical" evidence="9">
    <location>
        <begin position="191"/>
        <end position="208"/>
    </location>
</feature>
<sequence>MHKMSFLFFNVSIQNEKNKLIEEEILIEKAIDNLIKLYMEAFEQGIRADELAIEIEYFNNKKLNKQEEEEEENLLHKRLPKWHFHSSLFFTTTLLTSIGYGNLVPISPFGRLFCIGYAFLGIPLTLITIADVAKYLSDLILNIGHWLEKKFKNKNEIKKLHKLDEMEEEGGRKDEEEEGILRQPGPYTKGFVLFLLLGYMIAMAILFWHIQPDWGLLESFYFTLITLILSVVSYSHLQYFTLSPFPELVRQREDNSIYSSSIINSSSFPSTTNSIITPPPLPTTTTTSFGWIIFIFVGLTLSTLTVDMVGYSYIERIHTLGRGFHLGSLLTMLKLGRGDAGPDSARLLKQLHAGAYIPADLKLIPYIDQLLSQRPSIETVLPDNASGKGLYKIIKNGFPFGFSLLPDPNKLTTSSVTTNRNGRKNKKRSGIFI</sequence>
<dbReference type="OrthoDB" id="297496at2759"/>
<name>A0A8T0A136_9BILA</name>
<dbReference type="GO" id="GO:0022841">
    <property type="term" value="F:potassium ion leak channel activity"/>
    <property type="evidence" value="ECO:0007669"/>
    <property type="project" value="TreeGrafter"/>
</dbReference>
<feature type="transmembrane region" description="Helical" evidence="9">
    <location>
        <begin position="82"/>
        <end position="100"/>
    </location>
</feature>
<dbReference type="PANTHER" id="PTHR11003">
    <property type="entry name" value="POTASSIUM CHANNEL, SUBFAMILY K"/>
    <property type="match status" value="1"/>
</dbReference>
<keyword evidence="5" id="KW-0406">Ion transport</keyword>
<dbReference type="GO" id="GO:0015271">
    <property type="term" value="F:outward rectifier potassium channel activity"/>
    <property type="evidence" value="ECO:0007669"/>
    <property type="project" value="TreeGrafter"/>
</dbReference>
<evidence type="ECO:0000256" key="3">
    <source>
        <dbReference type="ARBA" id="ARBA00022692"/>
    </source>
</evidence>
<evidence type="ECO:0000256" key="1">
    <source>
        <dbReference type="ARBA" id="ARBA00004141"/>
    </source>
</evidence>
<feature type="compositionally biased region" description="Basic residues" evidence="8">
    <location>
        <begin position="421"/>
        <end position="433"/>
    </location>
</feature>
<evidence type="ECO:0000256" key="6">
    <source>
        <dbReference type="ARBA" id="ARBA00023136"/>
    </source>
</evidence>
<dbReference type="SUPFAM" id="SSF81324">
    <property type="entry name" value="Voltage-gated potassium channels"/>
    <property type="match status" value="2"/>
</dbReference>
<feature type="transmembrane region" description="Helical" evidence="9">
    <location>
        <begin position="289"/>
        <end position="314"/>
    </location>
</feature>
<accession>A0A8T0A136</accession>
<evidence type="ECO:0000313" key="12">
    <source>
        <dbReference type="Proteomes" id="UP000605970"/>
    </source>
</evidence>
<evidence type="ECO:0000256" key="4">
    <source>
        <dbReference type="ARBA" id="ARBA00022989"/>
    </source>
</evidence>
<feature type="transmembrane region" description="Helical" evidence="9">
    <location>
        <begin position="220"/>
        <end position="240"/>
    </location>
</feature>
<protein>
    <submittedName>
        <fullName evidence="11">C3H1-type domain-containing protein</fullName>
    </submittedName>
</protein>
<evidence type="ECO:0000256" key="2">
    <source>
        <dbReference type="ARBA" id="ARBA00022448"/>
    </source>
</evidence>
<evidence type="ECO:0000259" key="10">
    <source>
        <dbReference type="Pfam" id="PF07885"/>
    </source>
</evidence>
<dbReference type="InterPro" id="IPR013099">
    <property type="entry name" value="K_chnl_dom"/>
</dbReference>
<keyword evidence="6 9" id="KW-0472">Membrane</keyword>